<dbReference type="EMBL" id="JAEHHL010000013">
    <property type="protein sequence ID" value="MBK0401043.1"/>
    <property type="molecule type" value="Genomic_DNA"/>
</dbReference>
<dbReference type="Proteomes" id="UP000655420">
    <property type="component" value="Unassembled WGS sequence"/>
</dbReference>
<proteinExistence type="predicted"/>
<protein>
    <submittedName>
        <fullName evidence="1">ATP-binding protein</fullName>
    </submittedName>
</protein>
<keyword evidence="1" id="KW-0067">ATP-binding</keyword>
<dbReference type="GO" id="GO:0005524">
    <property type="term" value="F:ATP binding"/>
    <property type="evidence" value="ECO:0007669"/>
    <property type="project" value="UniProtKB-KW"/>
</dbReference>
<evidence type="ECO:0000313" key="1">
    <source>
        <dbReference type="EMBL" id="MBK0401043.1"/>
    </source>
</evidence>
<organism evidence="1 2">
    <name type="scientific">Thermohalobaculum xanthum</name>
    <dbReference type="NCBI Taxonomy" id="2753746"/>
    <lineage>
        <taxon>Bacteria</taxon>
        <taxon>Pseudomonadati</taxon>
        <taxon>Pseudomonadota</taxon>
        <taxon>Alphaproteobacteria</taxon>
        <taxon>Rhodobacterales</taxon>
        <taxon>Paracoccaceae</taxon>
        <taxon>Thermohalobaculum</taxon>
    </lineage>
</organism>
<keyword evidence="1" id="KW-0547">Nucleotide-binding</keyword>
<evidence type="ECO:0000313" key="2">
    <source>
        <dbReference type="Proteomes" id="UP000655420"/>
    </source>
</evidence>
<sequence length="177" mass="18916">MTPRGEGKAQALLHLVCGSTGAGKTTYAAALAAREGAVLFSIDEWMGRLYWPDAVPGADADWGMERVERATAQMRAVIGQLAALGVPSVADAGFTTRADRAAFADWAREQGIPVRLHWLDLPPELRWSRVEARNRAGGEGTGFEVTRAMFDFVEGLWEAPDAAEMAALGGVRMGAEG</sequence>
<dbReference type="AlphaFoldDB" id="A0A8J7MB47"/>
<comment type="caution">
    <text evidence="1">The sequence shown here is derived from an EMBL/GenBank/DDBJ whole genome shotgun (WGS) entry which is preliminary data.</text>
</comment>
<gene>
    <name evidence="1" type="ORF">H0I76_17740</name>
</gene>
<dbReference type="Pfam" id="PF13671">
    <property type="entry name" value="AAA_33"/>
    <property type="match status" value="1"/>
</dbReference>
<dbReference type="InterPro" id="IPR027417">
    <property type="entry name" value="P-loop_NTPase"/>
</dbReference>
<dbReference type="SUPFAM" id="SSF52540">
    <property type="entry name" value="P-loop containing nucleoside triphosphate hydrolases"/>
    <property type="match status" value="1"/>
</dbReference>
<name>A0A8J7MB47_9RHOB</name>
<reference evidence="1" key="1">
    <citation type="submission" date="2020-12" db="EMBL/GenBank/DDBJ databases">
        <title>Bacterial taxonomy.</title>
        <authorList>
            <person name="Pan X."/>
        </authorList>
    </citation>
    <scope>NUCLEOTIDE SEQUENCE</scope>
    <source>
        <strain evidence="1">M0105</strain>
    </source>
</reference>
<dbReference type="Gene3D" id="3.40.50.300">
    <property type="entry name" value="P-loop containing nucleotide triphosphate hydrolases"/>
    <property type="match status" value="1"/>
</dbReference>
<accession>A0A8J7MB47</accession>
<dbReference type="RefSeq" id="WP_200613066.1">
    <property type="nucleotide sequence ID" value="NZ_JAEHHL010000013.1"/>
</dbReference>
<keyword evidence="2" id="KW-1185">Reference proteome</keyword>